<evidence type="ECO:0000313" key="1">
    <source>
        <dbReference type="EMBL" id="KYD21070.1"/>
    </source>
</evidence>
<dbReference type="STRING" id="301148.B4135_1710"/>
<proteinExistence type="predicted"/>
<dbReference type="OrthoDB" id="2616991at2"/>
<dbReference type="Proteomes" id="UP000075683">
    <property type="component" value="Unassembled WGS sequence"/>
</dbReference>
<reference evidence="1 2" key="1">
    <citation type="submission" date="2016-01" db="EMBL/GenBank/DDBJ databases">
        <title>Draft Genome Sequences of Seven Thermophilic Sporeformers Isolated from Foods.</title>
        <authorList>
            <person name="Berendsen E.M."/>
            <person name="Wells-Bennik M.H."/>
            <person name="Krawcyk A.O."/>
            <person name="De Jong A."/>
            <person name="Holsappel S."/>
            <person name="Eijlander R.T."/>
            <person name="Kuipers O.P."/>
        </authorList>
    </citation>
    <scope>NUCLEOTIDE SEQUENCE [LARGE SCALE GENOMIC DNA]</scope>
    <source>
        <strain evidence="1 2">B4135</strain>
    </source>
</reference>
<name>A0A150M909_9BACI</name>
<dbReference type="AlphaFoldDB" id="A0A150M909"/>
<evidence type="ECO:0000313" key="2">
    <source>
        <dbReference type="Proteomes" id="UP000075683"/>
    </source>
</evidence>
<gene>
    <name evidence="1" type="ORF">B4135_1710</name>
</gene>
<comment type="caution">
    <text evidence="1">The sequence shown here is derived from an EMBL/GenBank/DDBJ whole genome shotgun (WGS) entry which is preliminary data.</text>
</comment>
<dbReference type="PATRIC" id="fig|301148.3.peg.2287"/>
<organism evidence="1 2">
    <name type="scientific">Caldibacillus debilis</name>
    <dbReference type="NCBI Taxonomy" id="301148"/>
    <lineage>
        <taxon>Bacteria</taxon>
        <taxon>Bacillati</taxon>
        <taxon>Bacillota</taxon>
        <taxon>Bacilli</taxon>
        <taxon>Bacillales</taxon>
        <taxon>Bacillaceae</taxon>
        <taxon>Caldibacillus</taxon>
    </lineage>
</organism>
<protein>
    <submittedName>
        <fullName evidence="1">Uncharacterized protein</fullName>
    </submittedName>
</protein>
<sequence>MYDKEITPQDIEKILKLYAKSKELVGADQLDGRLQEFTAELMKSLSDTGFLMVFNWHEWLNRNEVFKDLNKDIHEEIKSADLETLRKLMTSYVRGDRFNEGLLERIVMDGKLHCILQRLREIRDQLEADM</sequence>
<dbReference type="Pfam" id="PF20118">
    <property type="entry name" value="DUF6508"/>
    <property type="match status" value="1"/>
</dbReference>
<accession>A0A150M909</accession>
<dbReference type="InterPro" id="IPR045425">
    <property type="entry name" value="DUF6508"/>
</dbReference>
<dbReference type="RefSeq" id="WP_061568366.1">
    <property type="nucleotide sequence ID" value="NZ_LQYT01000023.1"/>
</dbReference>
<dbReference type="EMBL" id="LQYT01000023">
    <property type="protein sequence ID" value="KYD21070.1"/>
    <property type="molecule type" value="Genomic_DNA"/>
</dbReference>